<comment type="function">
    <text evidence="6">Involved in transcription antitermination. Required for transcription of ribosomal RNA (rRNA) genes. Binds specifically to the boxA antiterminator sequence of the ribosomal RNA (rrn) operons.</text>
</comment>
<keyword evidence="3 6" id="KW-0694">RNA-binding</keyword>
<dbReference type="PANTHER" id="PTHR11078:SF3">
    <property type="entry name" value="ANTITERMINATION NUSB DOMAIN-CONTAINING PROTEIN"/>
    <property type="match status" value="1"/>
</dbReference>
<evidence type="ECO:0000259" key="7">
    <source>
        <dbReference type="Pfam" id="PF01029"/>
    </source>
</evidence>
<dbReference type="NCBIfam" id="TIGR01951">
    <property type="entry name" value="nusB"/>
    <property type="match status" value="1"/>
</dbReference>
<dbReference type="InterPro" id="IPR035926">
    <property type="entry name" value="NusB-like_sf"/>
</dbReference>
<dbReference type="PANTHER" id="PTHR11078">
    <property type="entry name" value="N UTILIZATION SUBSTANCE PROTEIN B-RELATED"/>
    <property type="match status" value="1"/>
</dbReference>
<dbReference type="KEGG" id="hcv:FTV88_0370"/>
<dbReference type="OrthoDB" id="9811381at2"/>
<organism evidence="8 9">
    <name type="scientific">Heliorestis convoluta</name>
    <dbReference type="NCBI Taxonomy" id="356322"/>
    <lineage>
        <taxon>Bacteria</taxon>
        <taxon>Bacillati</taxon>
        <taxon>Bacillota</taxon>
        <taxon>Clostridia</taxon>
        <taxon>Eubacteriales</taxon>
        <taxon>Heliobacteriaceae</taxon>
        <taxon>Heliorestis</taxon>
    </lineage>
</organism>
<dbReference type="RefSeq" id="WP_153724102.1">
    <property type="nucleotide sequence ID" value="NZ_CP045875.1"/>
</dbReference>
<evidence type="ECO:0000256" key="1">
    <source>
        <dbReference type="ARBA" id="ARBA00005952"/>
    </source>
</evidence>
<keyword evidence="4 6" id="KW-0805">Transcription regulation</keyword>
<keyword evidence="2 6" id="KW-0889">Transcription antitermination</keyword>
<name>A0A5Q2MYT1_9FIRM</name>
<evidence type="ECO:0000256" key="2">
    <source>
        <dbReference type="ARBA" id="ARBA00022814"/>
    </source>
</evidence>
<dbReference type="GO" id="GO:0006353">
    <property type="term" value="P:DNA-templated transcription termination"/>
    <property type="evidence" value="ECO:0007669"/>
    <property type="project" value="UniProtKB-UniRule"/>
</dbReference>
<dbReference type="Pfam" id="PF01029">
    <property type="entry name" value="NusB"/>
    <property type="match status" value="1"/>
</dbReference>
<evidence type="ECO:0000256" key="4">
    <source>
        <dbReference type="ARBA" id="ARBA00023015"/>
    </source>
</evidence>
<dbReference type="AlphaFoldDB" id="A0A5Q2MYT1"/>
<keyword evidence="9" id="KW-1185">Reference proteome</keyword>
<dbReference type="GO" id="GO:0005829">
    <property type="term" value="C:cytosol"/>
    <property type="evidence" value="ECO:0007669"/>
    <property type="project" value="TreeGrafter"/>
</dbReference>
<evidence type="ECO:0000313" key="9">
    <source>
        <dbReference type="Proteomes" id="UP000366051"/>
    </source>
</evidence>
<dbReference type="SUPFAM" id="SSF48013">
    <property type="entry name" value="NusB-like"/>
    <property type="match status" value="1"/>
</dbReference>
<gene>
    <name evidence="6" type="primary">nusB</name>
    <name evidence="8" type="ORF">FTV88_0370</name>
</gene>
<comment type="similarity">
    <text evidence="1 6">Belongs to the NusB family.</text>
</comment>
<evidence type="ECO:0000256" key="3">
    <source>
        <dbReference type="ARBA" id="ARBA00022884"/>
    </source>
</evidence>
<sequence length="138" mass="15618">MSRRLGRETALQTLFQHELGRVDLQFALTYTCEEFSVSEQAAQFARNLVEGVEKNREAIDHTIGRLAVEWNLSRLANVDRNLLRLAVYEILYSPEVPNNVAINEALELAKIYSGEEAAKFINGILGQLARELQNQVQS</sequence>
<dbReference type="GO" id="GO:0031564">
    <property type="term" value="P:transcription antitermination"/>
    <property type="evidence" value="ECO:0007669"/>
    <property type="project" value="UniProtKB-KW"/>
</dbReference>
<dbReference type="InterPro" id="IPR011605">
    <property type="entry name" value="NusB_fam"/>
</dbReference>
<evidence type="ECO:0000313" key="8">
    <source>
        <dbReference type="EMBL" id="QGG46549.1"/>
    </source>
</evidence>
<dbReference type="InterPro" id="IPR006027">
    <property type="entry name" value="NusB_RsmB_TIM44"/>
</dbReference>
<accession>A0A5Q2MYT1</accession>
<dbReference type="GO" id="GO:0003723">
    <property type="term" value="F:RNA binding"/>
    <property type="evidence" value="ECO:0007669"/>
    <property type="project" value="UniProtKB-UniRule"/>
</dbReference>
<dbReference type="Proteomes" id="UP000366051">
    <property type="component" value="Chromosome"/>
</dbReference>
<evidence type="ECO:0000256" key="6">
    <source>
        <dbReference type="HAMAP-Rule" id="MF_00073"/>
    </source>
</evidence>
<dbReference type="HAMAP" id="MF_00073">
    <property type="entry name" value="NusB"/>
    <property type="match status" value="1"/>
</dbReference>
<proteinExistence type="inferred from homology"/>
<dbReference type="Gene3D" id="1.10.940.10">
    <property type="entry name" value="NusB-like"/>
    <property type="match status" value="1"/>
</dbReference>
<protein>
    <recommendedName>
        <fullName evidence="6">Transcription antitermination protein NusB</fullName>
    </recommendedName>
    <alternativeName>
        <fullName evidence="6">Antitermination factor NusB</fullName>
    </alternativeName>
</protein>
<keyword evidence="5 6" id="KW-0804">Transcription</keyword>
<dbReference type="CDD" id="cd00619">
    <property type="entry name" value="Terminator_NusB"/>
    <property type="match status" value="1"/>
</dbReference>
<dbReference type="EMBL" id="CP045875">
    <property type="protein sequence ID" value="QGG46549.1"/>
    <property type="molecule type" value="Genomic_DNA"/>
</dbReference>
<evidence type="ECO:0000256" key="5">
    <source>
        <dbReference type="ARBA" id="ARBA00023163"/>
    </source>
</evidence>
<reference evidence="9" key="1">
    <citation type="submission" date="2019-11" db="EMBL/GenBank/DDBJ databases">
        <title>Genome sequence of Heliorestis convoluta strain HH, an alkaliphilic and minimalistic phototrophic bacterium from a soda lake in Egypt.</title>
        <authorList>
            <person name="Dewey E.D."/>
            <person name="Stokes L.M."/>
            <person name="Burchell B.M."/>
            <person name="Shaffer K.N."/>
            <person name="Huntington A.M."/>
            <person name="Baker J.M."/>
            <person name="Nadendla S."/>
            <person name="Giglio M.G."/>
            <person name="Touchman J.W."/>
            <person name="Blankenship R.E."/>
            <person name="Madigan M.T."/>
            <person name="Sattley W.M."/>
        </authorList>
    </citation>
    <scope>NUCLEOTIDE SEQUENCE [LARGE SCALE GENOMIC DNA]</scope>
    <source>
        <strain evidence="9">HH</strain>
    </source>
</reference>
<feature type="domain" description="NusB/RsmB/TIM44" evidence="7">
    <location>
        <begin position="7"/>
        <end position="130"/>
    </location>
</feature>